<feature type="transmembrane region" description="Helical" evidence="1">
    <location>
        <begin position="49"/>
        <end position="67"/>
    </location>
</feature>
<feature type="transmembrane region" description="Helical" evidence="1">
    <location>
        <begin position="79"/>
        <end position="98"/>
    </location>
</feature>
<name>A0A1F7X727_9BACT</name>
<proteinExistence type="predicted"/>
<comment type="caution">
    <text evidence="2">The sequence shown here is derived from an EMBL/GenBank/DDBJ whole genome shotgun (WGS) entry which is preliminary data.</text>
</comment>
<dbReference type="AlphaFoldDB" id="A0A1F7X727"/>
<organism evidence="2 3">
    <name type="scientific">Candidatus Woesebacteria bacterium RBG_13_36_22</name>
    <dbReference type="NCBI Taxonomy" id="1802478"/>
    <lineage>
        <taxon>Bacteria</taxon>
        <taxon>Candidatus Woeseibacteriota</taxon>
    </lineage>
</organism>
<evidence type="ECO:0000313" key="3">
    <source>
        <dbReference type="Proteomes" id="UP000176939"/>
    </source>
</evidence>
<evidence type="ECO:0000256" key="1">
    <source>
        <dbReference type="SAM" id="Phobius"/>
    </source>
</evidence>
<feature type="transmembrane region" description="Helical" evidence="1">
    <location>
        <begin position="17"/>
        <end position="37"/>
    </location>
</feature>
<keyword evidence="1" id="KW-1133">Transmembrane helix</keyword>
<reference evidence="2 3" key="1">
    <citation type="journal article" date="2016" name="Nat. Commun.">
        <title>Thousands of microbial genomes shed light on interconnected biogeochemical processes in an aquifer system.</title>
        <authorList>
            <person name="Anantharaman K."/>
            <person name="Brown C.T."/>
            <person name="Hug L.A."/>
            <person name="Sharon I."/>
            <person name="Castelle C.J."/>
            <person name="Probst A.J."/>
            <person name="Thomas B.C."/>
            <person name="Singh A."/>
            <person name="Wilkins M.J."/>
            <person name="Karaoz U."/>
            <person name="Brodie E.L."/>
            <person name="Williams K.H."/>
            <person name="Hubbard S.S."/>
            <person name="Banfield J.F."/>
        </authorList>
    </citation>
    <scope>NUCLEOTIDE SEQUENCE [LARGE SCALE GENOMIC DNA]</scope>
</reference>
<evidence type="ECO:0008006" key="4">
    <source>
        <dbReference type="Google" id="ProtNLM"/>
    </source>
</evidence>
<dbReference type="EMBL" id="MGFQ01000001">
    <property type="protein sequence ID" value="OGM10713.1"/>
    <property type="molecule type" value="Genomic_DNA"/>
</dbReference>
<feature type="transmembrane region" description="Helical" evidence="1">
    <location>
        <begin position="110"/>
        <end position="128"/>
    </location>
</feature>
<protein>
    <recommendedName>
        <fullName evidence="4">VanZ-like domain-containing protein</fullName>
    </recommendedName>
</protein>
<keyword evidence="1" id="KW-0812">Transmembrane</keyword>
<evidence type="ECO:0000313" key="2">
    <source>
        <dbReference type="EMBL" id="OGM10713.1"/>
    </source>
</evidence>
<gene>
    <name evidence="2" type="ORF">A2Z67_01940</name>
</gene>
<dbReference type="Proteomes" id="UP000176939">
    <property type="component" value="Unassembled WGS sequence"/>
</dbReference>
<accession>A0A1F7X727</accession>
<keyword evidence="1" id="KW-0472">Membrane</keyword>
<sequence>MLNVGIIFLVNIRNKRVGLIIILELVIASYFVIGADWAGHDFNLMFNSYFADIFLPFGFYFLLHLFGDKYNYFDKWWKKAILIFVLVSLSETLQYFGIYALATVFDPLDYLMYAIGVLLASFVDRKILVKRFSYWN</sequence>